<keyword evidence="8" id="KW-0921">Nickel transport</keyword>
<evidence type="ECO:0000256" key="6">
    <source>
        <dbReference type="ARBA" id="ARBA00022989"/>
    </source>
</evidence>
<dbReference type="NCBIfam" id="NF045470">
    <property type="entry name" value="Opp2B"/>
    <property type="match status" value="1"/>
</dbReference>
<evidence type="ECO:0000256" key="8">
    <source>
        <dbReference type="ARBA" id="ARBA00023112"/>
    </source>
</evidence>
<dbReference type="Pfam" id="PF19300">
    <property type="entry name" value="BPD_transp_1_N"/>
    <property type="match status" value="1"/>
</dbReference>
<feature type="transmembrane region" description="Helical" evidence="13">
    <location>
        <begin position="101"/>
        <end position="122"/>
    </location>
</feature>
<evidence type="ECO:0000256" key="11">
    <source>
        <dbReference type="ARBA" id="ARBA00038669"/>
    </source>
</evidence>
<accession>A0A5R8LN02</accession>
<evidence type="ECO:0000313" key="15">
    <source>
        <dbReference type="EMBL" id="TLF38612.1"/>
    </source>
</evidence>
<dbReference type="InterPro" id="IPR050045">
    <property type="entry name" value="Opp2B"/>
</dbReference>
<keyword evidence="3" id="KW-1003">Cell membrane</keyword>
<evidence type="ECO:0000256" key="10">
    <source>
        <dbReference type="ARBA" id="ARBA00024202"/>
    </source>
</evidence>
<feature type="transmembrane region" description="Helical" evidence="13">
    <location>
        <begin position="280"/>
        <end position="303"/>
    </location>
</feature>
<gene>
    <name evidence="15" type="ORF">FEI15_09965</name>
</gene>
<evidence type="ECO:0000256" key="7">
    <source>
        <dbReference type="ARBA" id="ARBA00023065"/>
    </source>
</evidence>
<dbReference type="EMBL" id="VBWO01000009">
    <property type="protein sequence ID" value="TLF38612.1"/>
    <property type="molecule type" value="Genomic_DNA"/>
</dbReference>
<keyword evidence="7" id="KW-0406">Ion transport</keyword>
<feature type="transmembrane region" description="Helical" evidence="13">
    <location>
        <begin position="134"/>
        <end position="160"/>
    </location>
</feature>
<proteinExistence type="inferred from homology"/>
<comment type="caution">
    <text evidence="15">The sequence shown here is derived from an EMBL/GenBank/DDBJ whole genome shotgun (WGS) entry which is preliminary data.</text>
</comment>
<evidence type="ECO:0000259" key="14">
    <source>
        <dbReference type="PROSITE" id="PS50928"/>
    </source>
</evidence>
<dbReference type="Proteomes" id="UP000309885">
    <property type="component" value="Unassembled WGS sequence"/>
</dbReference>
<dbReference type="PANTHER" id="PTHR43163:SF6">
    <property type="entry name" value="DIPEPTIDE TRANSPORT SYSTEM PERMEASE PROTEIN DPPB-RELATED"/>
    <property type="match status" value="1"/>
</dbReference>
<evidence type="ECO:0000256" key="4">
    <source>
        <dbReference type="ARBA" id="ARBA00022596"/>
    </source>
</evidence>
<dbReference type="GeneID" id="93268003"/>
<feature type="transmembrane region" description="Helical" evidence="13">
    <location>
        <begin position="234"/>
        <end position="260"/>
    </location>
</feature>
<dbReference type="PROSITE" id="PS50928">
    <property type="entry name" value="ABC_TM1"/>
    <property type="match status" value="1"/>
</dbReference>
<keyword evidence="2 13" id="KW-0813">Transport</keyword>
<evidence type="ECO:0000256" key="12">
    <source>
        <dbReference type="ARBA" id="ARBA00044774"/>
    </source>
</evidence>
<keyword evidence="6 13" id="KW-1133">Transmembrane helix</keyword>
<keyword evidence="4" id="KW-0533">Nickel</keyword>
<feature type="transmembrane region" description="Helical" evidence="13">
    <location>
        <begin position="12"/>
        <end position="30"/>
    </location>
</feature>
<evidence type="ECO:0000256" key="13">
    <source>
        <dbReference type="RuleBase" id="RU363032"/>
    </source>
</evidence>
<evidence type="ECO:0000256" key="3">
    <source>
        <dbReference type="ARBA" id="ARBA00022475"/>
    </source>
</evidence>
<feature type="transmembrane region" description="Helical" evidence="13">
    <location>
        <begin position="180"/>
        <end position="196"/>
    </location>
</feature>
<dbReference type="GO" id="GO:0005886">
    <property type="term" value="C:plasma membrane"/>
    <property type="evidence" value="ECO:0007669"/>
    <property type="project" value="UniProtKB-SubCell"/>
</dbReference>
<dbReference type="InterPro" id="IPR000515">
    <property type="entry name" value="MetI-like"/>
</dbReference>
<evidence type="ECO:0000256" key="9">
    <source>
        <dbReference type="ARBA" id="ARBA00023136"/>
    </source>
</evidence>
<dbReference type="SUPFAM" id="SSF161098">
    <property type="entry name" value="MetI-like"/>
    <property type="match status" value="1"/>
</dbReference>
<dbReference type="AlphaFoldDB" id="A0A5R8LN02"/>
<evidence type="ECO:0000256" key="2">
    <source>
        <dbReference type="ARBA" id="ARBA00022448"/>
    </source>
</evidence>
<dbReference type="InterPro" id="IPR045621">
    <property type="entry name" value="BPD_transp_1_N"/>
</dbReference>
<comment type="subunit">
    <text evidence="11">The complex is composed of two ATP-binding proteins (NikD and NikE), two transmembrane proteins (NikB and NikC) and a solute-binding protein (NikA).</text>
</comment>
<feature type="domain" description="ABC transmembrane type-1" evidence="14">
    <location>
        <begin position="95"/>
        <end position="303"/>
    </location>
</feature>
<comment type="similarity">
    <text evidence="10">Belongs to the binding-protein-dependent transport system permease family. OppBC subfamily.</text>
</comment>
<dbReference type="InterPro" id="IPR035906">
    <property type="entry name" value="MetI-like_sf"/>
</dbReference>
<dbReference type="Pfam" id="PF00528">
    <property type="entry name" value="BPD_transp_1"/>
    <property type="match status" value="1"/>
</dbReference>
<dbReference type="Gene3D" id="1.10.3720.10">
    <property type="entry name" value="MetI-like"/>
    <property type="match status" value="1"/>
</dbReference>
<dbReference type="RefSeq" id="WP_047106558.1">
    <property type="nucleotide sequence ID" value="NZ_CABMJL010000013.1"/>
</dbReference>
<evidence type="ECO:0000256" key="5">
    <source>
        <dbReference type="ARBA" id="ARBA00022692"/>
    </source>
</evidence>
<evidence type="ECO:0000313" key="16">
    <source>
        <dbReference type="Proteomes" id="UP000309885"/>
    </source>
</evidence>
<protein>
    <recommendedName>
        <fullName evidence="12">Nickel import system permease protein NikB</fullName>
    </recommendedName>
</protein>
<organism evidence="15 16">
    <name type="scientific">Lacticaseibacillus zeae</name>
    <name type="common">Lactobacillus zeae</name>
    <dbReference type="NCBI Taxonomy" id="57037"/>
    <lineage>
        <taxon>Bacteria</taxon>
        <taxon>Bacillati</taxon>
        <taxon>Bacillota</taxon>
        <taxon>Bacilli</taxon>
        <taxon>Lactobacillales</taxon>
        <taxon>Lactobacillaceae</taxon>
        <taxon>Lacticaseibacillus</taxon>
    </lineage>
</organism>
<dbReference type="PANTHER" id="PTHR43163">
    <property type="entry name" value="DIPEPTIDE TRANSPORT SYSTEM PERMEASE PROTEIN DPPB-RELATED"/>
    <property type="match status" value="1"/>
</dbReference>
<evidence type="ECO:0000256" key="1">
    <source>
        <dbReference type="ARBA" id="ARBA00004651"/>
    </source>
</evidence>
<dbReference type="GO" id="GO:0071916">
    <property type="term" value="F:dipeptide transmembrane transporter activity"/>
    <property type="evidence" value="ECO:0007669"/>
    <property type="project" value="TreeGrafter"/>
</dbReference>
<keyword evidence="9 13" id="KW-0472">Membrane</keyword>
<dbReference type="CDD" id="cd06261">
    <property type="entry name" value="TM_PBP2"/>
    <property type="match status" value="1"/>
</dbReference>
<dbReference type="GO" id="GO:0015099">
    <property type="term" value="F:nickel cation transmembrane transporter activity"/>
    <property type="evidence" value="ECO:0007669"/>
    <property type="project" value="InterPro"/>
</dbReference>
<keyword evidence="5 13" id="KW-0812">Transmembrane</keyword>
<reference evidence="15 16" key="1">
    <citation type="submission" date="2019-05" db="EMBL/GenBank/DDBJ databases">
        <title>Genome-based reclassification of Lactobacillus casei as Lactobacillus casei subsp. casei. subsp.nov., description of Lactobacillus casei subsp. zeae subsp. nov., and emended description of Lactobacillus casei.</title>
        <authorList>
            <person name="Huang C.-H."/>
        </authorList>
    </citation>
    <scope>NUCLEOTIDE SEQUENCE [LARGE SCALE GENOMIC DNA]</scope>
    <source>
        <strain evidence="15 16">CRBIP24.44</strain>
    </source>
</reference>
<comment type="subcellular location">
    <subcellularLocation>
        <location evidence="1 13">Cell membrane</location>
        <topology evidence="1 13">Multi-pass membrane protein</topology>
    </subcellularLocation>
</comment>
<sequence>MGHFILKRMLQLVLLLIGVSFIVFFSMHLAPGDPARIMAGPAATKSDIAALHRSLGLDKPIVVQYLDWIGKVLHGNLGTSYQTSQPVTQAILSRLPTTIKLATASMVLALIIGIPLGIVAAIKHNTWIDFTSTTLSLLGVSIPNFWLGTMLILIFAVMLHALPIGGMSMHWYTVAGLKELILPAIALSAGSAALIARTTRATMLEVLQQDYVRTAKAAGLRPWKIILTHEFRNALIPIITVIGINFGTLLGGTIVTEQVFTINGVGRLMINAISARDFPVVQGTVLFIATIFVLVNLVVDIIYAKVDPRISY</sequence>
<name>A0A5R8LN02_LACZE</name>